<keyword evidence="4" id="KW-0805">Transcription regulation</keyword>
<keyword evidence="1" id="KW-0479">Metal-binding</keyword>
<dbReference type="Gene3D" id="3.30.160.60">
    <property type="entry name" value="Classic Zinc Finger"/>
    <property type="match status" value="2"/>
</dbReference>
<evidence type="ECO:0000256" key="3">
    <source>
        <dbReference type="ARBA" id="ARBA00022833"/>
    </source>
</evidence>
<feature type="region of interest" description="Disordered" evidence="8">
    <location>
        <begin position="1"/>
        <end position="28"/>
    </location>
</feature>
<feature type="compositionally biased region" description="Polar residues" evidence="8">
    <location>
        <begin position="1"/>
        <end position="25"/>
    </location>
</feature>
<evidence type="ECO:0000256" key="7">
    <source>
        <dbReference type="PROSITE-ProRule" id="PRU00042"/>
    </source>
</evidence>
<keyword evidence="6" id="KW-0539">Nucleus</keyword>
<keyword evidence="2 7" id="KW-0863">Zinc-finger</keyword>
<sequence length="733" mass="82241">MASAVDVSQGSTQELYSENRSSAEQPPTRHVCHCGKGFIRKEHLRRHQATHGERNFVCSVCQRSFTRNDLLRRHLTRHDMPAAPDPRRGRACDACHANKTKCDGGIQCTLCAKRGISCTYKLVSKSSSDGKTSKSNASPSNSPTSPSPAAAIGFREAFASAAANMRTTLQSSPKEDEVTAGLKRIAGELASREISIDGSTRMSSADKDWMEASSKEFFERFHDSWPILHAPSFFPMDHALVVSVSVVMISSWLKNPDGMAESVLRLHEVLMERFFEWIANPRPRHNLQEPWPMDVFQGIILNIIFAFYYGSEKLVARATLLRGMLVVYMREMEFFVCESAAYEQRVHFPGTFIPWLQTIRERWKRLIVALYKIDVYLSIARGQPAALNREEIDATMPSTFSLWNAYGLNVFFRRLSQEPTDRVGFKLSEVISNPNSPAKSLVLLEDVHLALCGLLPGIWNHTQIARRTTEAGRPIPNSLTSLAWQLETWKADLERISHQCTQCFHTDQIEEFPFFAYVGKYEEEPQRAKVAAMNHIKCLVSDCMMTYHLQGMQLYSDIRIMNTVARFSAQASSEDSSKSLRIQKHQAQLNAWATTSESRRALLHALSVLRGCEADIQTNEPQTQSIDPVAYLTISMSALVVWAWLIFSEHACNCVPSLSHINVGVDPTNLQSTAQLENWIQSGGTAALHSIPLCRCVAEGWMARFNALLPQGSRRWELSDDVAPILQPVAAAS</sequence>
<dbReference type="Pfam" id="PF04082">
    <property type="entry name" value="Fungal_trans"/>
    <property type="match status" value="1"/>
</dbReference>
<dbReference type="CDD" id="cd00067">
    <property type="entry name" value="GAL4"/>
    <property type="match status" value="1"/>
</dbReference>
<evidence type="ECO:0000256" key="4">
    <source>
        <dbReference type="ARBA" id="ARBA00023015"/>
    </source>
</evidence>
<dbReference type="CDD" id="cd12148">
    <property type="entry name" value="fungal_TF_MHR"/>
    <property type="match status" value="1"/>
</dbReference>
<dbReference type="GO" id="GO:0006351">
    <property type="term" value="P:DNA-templated transcription"/>
    <property type="evidence" value="ECO:0007669"/>
    <property type="project" value="InterPro"/>
</dbReference>
<evidence type="ECO:0000259" key="10">
    <source>
        <dbReference type="PROSITE" id="PS50157"/>
    </source>
</evidence>
<dbReference type="InterPro" id="IPR007219">
    <property type="entry name" value="XnlR_reg_dom"/>
</dbReference>
<evidence type="ECO:0000259" key="9">
    <source>
        <dbReference type="PROSITE" id="PS50048"/>
    </source>
</evidence>
<dbReference type="InterPro" id="IPR036864">
    <property type="entry name" value="Zn2-C6_fun-type_DNA-bd_sf"/>
</dbReference>
<evidence type="ECO:0000256" key="5">
    <source>
        <dbReference type="ARBA" id="ARBA00023163"/>
    </source>
</evidence>
<proteinExistence type="predicted"/>
<dbReference type="OrthoDB" id="654211at2759"/>
<dbReference type="SMART" id="SM00066">
    <property type="entry name" value="GAL4"/>
    <property type="match status" value="1"/>
</dbReference>
<dbReference type="SUPFAM" id="SSF57701">
    <property type="entry name" value="Zn2/Cys6 DNA-binding domain"/>
    <property type="match status" value="1"/>
</dbReference>
<evidence type="ECO:0000256" key="2">
    <source>
        <dbReference type="ARBA" id="ARBA00022771"/>
    </source>
</evidence>
<accession>A0A9P9GSB3</accession>
<dbReference type="InterPro" id="IPR036236">
    <property type="entry name" value="Znf_C2H2_sf"/>
</dbReference>
<dbReference type="SUPFAM" id="SSF57667">
    <property type="entry name" value="beta-beta-alpha zinc fingers"/>
    <property type="match status" value="1"/>
</dbReference>
<dbReference type="PROSITE" id="PS50157">
    <property type="entry name" value="ZINC_FINGER_C2H2_2"/>
    <property type="match status" value="1"/>
</dbReference>
<feature type="domain" description="C2H2-type" evidence="10">
    <location>
        <begin position="56"/>
        <end position="83"/>
    </location>
</feature>
<dbReference type="PANTHER" id="PTHR47660">
    <property type="entry name" value="TRANSCRIPTION FACTOR WITH C2H2 AND ZN(2)-CYS(6) DNA BINDING DOMAIN (EUROFUNG)-RELATED-RELATED"/>
    <property type="match status" value="1"/>
</dbReference>
<protein>
    <submittedName>
        <fullName evidence="11">Uncharacterized protein</fullName>
    </submittedName>
</protein>
<organism evidence="11 12">
    <name type="scientific">Fusarium solani</name>
    <name type="common">Filamentous fungus</name>
    <dbReference type="NCBI Taxonomy" id="169388"/>
    <lineage>
        <taxon>Eukaryota</taxon>
        <taxon>Fungi</taxon>
        <taxon>Dikarya</taxon>
        <taxon>Ascomycota</taxon>
        <taxon>Pezizomycotina</taxon>
        <taxon>Sordariomycetes</taxon>
        <taxon>Hypocreomycetidae</taxon>
        <taxon>Hypocreales</taxon>
        <taxon>Nectriaceae</taxon>
        <taxon>Fusarium</taxon>
        <taxon>Fusarium solani species complex</taxon>
    </lineage>
</organism>
<evidence type="ECO:0000313" key="11">
    <source>
        <dbReference type="EMBL" id="KAH7244773.1"/>
    </source>
</evidence>
<dbReference type="InterPro" id="IPR013087">
    <property type="entry name" value="Znf_C2H2_type"/>
</dbReference>
<dbReference type="GO" id="GO:0008270">
    <property type="term" value="F:zinc ion binding"/>
    <property type="evidence" value="ECO:0007669"/>
    <property type="project" value="UniProtKB-KW"/>
</dbReference>
<dbReference type="InterPro" id="IPR001138">
    <property type="entry name" value="Zn2Cys6_DnaBD"/>
</dbReference>
<dbReference type="PROSITE" id="PS00028">
    <property type="entry name" value="ZINC_FINGER_C2H2_1"/>
    <property type="match status" value="1"/>
</dbReference>
<dbReference type="GO" id="GO:0000981">
    <property type="term" value="F:DNA-binding transcription factor activity, RNA polymerase II-specific"/>
    <property type="evidence" value="ECO:0007669"/>
    <property type="project" value="InterPro"/>
</dbReference>
<keyword evidence="3" id="KW-0862">Zinc</keyword>
<evidence type="ECO:0000256" key="6">
    <source>
        <dbReference type="ARBA" id="ARBA00023242"/>
    </source>
</evidence>
<dbReference type="EMBL" id="JAGTJS010000017">
    <property type="protein sequence ID" value="KAH7244773.1"/>
    <property type="molecule type" value="Genomic_DNA"/>
</dbReference>
<dbReference type="FunFam" id="3.30.160.60:FF:000446">
    <property type="entry name" value="Zinc finger protein"/>
    <property type="match status" value="1"/>
</dbReference>
<evidence type="ECO:0000256" key="1">
    <source>
        <dbReference type="ARBA" id="ARBA00022723"/>
    </source>
</evidence>
<reference evidence="11" key="1">
    <citation type="journal article" date="2021" name="Nat. Commun.">
        <title>Genetic determinants of endophytism in the Arabidopsis root mycobiome.</title>
        <authorList>
            <person name="Mesny F."/>
            <person name="Miyauchi S."/>
            <person name="Thiergart T."/>
            <person name="Pickel B."/>
            <person name="Atanasova L."/>
            <person name="Karlsson M."/>
            <person name="Huettel B."/>
            <person name="Barry K.W."/>
            <person name="Haridas S."/>
            <person name="Chen C."/>
            <person name="Bauer D."/>
            <person name="Andreopoulos W."/>
            <person name="Pangilinan J."/>
            <person name="LaButti K."/>
            <person name="Riley R."/>
            <person name="Lipzen A."/>
            <person name="Clum A."/>
            <person name="Drula E."/>
            <person name="Henrissat B."/>
            <person name="Kohler A."/>
            <person name="Grigoriev I.V."/>
            <person name="Martin F.M."/>
            <person name="Hacquard S."/>
        </authorList>
    </citation>
    <scope>NUCLEOTIDE SEQUENCE</scope>
    <source>
        <strain evidence="11">FSSC 5 MPI-SDFR-AT-0091</strain>
    </source>
</reference>
<keyword evidence="12" id="KW-1185">Reference proteome</keyword>
<feature type="domain" description="Zn(2)-C6 fungal-type" evidence="9">
    <location>
        <begin position="91"/>
        <end position="120"/>
    </location>
</feature>
<dbReference type="Proteomes" id="UP000736672">
    <property type="component" value="Unassembled WGS sequence"/>
</dbReference>
<keyword evidence="5" id="KW-0804">Transcription</keyword>
<dbReference type="SMART" id="SM00355">
    <property type="entry name" value="ZnF_C2H2"/>
    <property type="match status" value="2"/>
</dbReference>
<dbReference type="Pfam" id="PF00172">
    <property type="entry name" value="Zn_clus"/>
    <property type="match status" value="1"/>
</dbReference>
<name>A0A9P9GSB3_FUSSL</name>
<dbReference type="AlphaFoldDB" id="A0A9P9GSB3"/>
<evidence type="ECO:0000313" key="12">
    <source>
        <dbReference type="Proteomes" id="UP000736672"/>
    </source>
</evidence>
<evidence type="ECO:0000256" key="8">
    <source>
        <dbReference type="SAM" id="MobiDB-lite"/>
    </source>
</evidence>
<comment type="caution">
    <text evidence="11">The sequence shown here is derived from an EMBL/GenBank/DDBJ whole genome shotgun (WGS) entry which is preliminary data.</text>
</comment>
<dbReference type="GO" id="GO:0003677">
    <property type="term" value="F:DNA binding"/>
    <property type="evidence" value="ECO:0007669"/>
    <property type="project" value="InterPro"/>
</dbReference>
<dbReference type="PROSITE" id="PS00463">
    <property type="entry name" value="ZN2_CY6_FUNGAL_1"/>
    <property type="match status" value="1"/>
</dbReference>
<feature type="region of interest" description="Disordered" evidence="8">
    <location>
        <begin position="125"/>
        <end position="149"/>
    </location>
</feature>
<dbReference type="PROSITE" id="PS50048">
    <property type="entry name" value="ZN2_CY6_FUNGAL_2"/>
    <property type="match status" value="1"/>
</dbReference>
<dbReference type="Gene3D" id="4.10.240.10">
    <property type="entry name" value="Zn(2)-C6 fungal-type DNA-binding domain"/>
    <property type="match status" value="1"/>
</dbReference>
<gene>
    <name evidence="11" type="ORF">B0J15DRAFT_537617</name>
</gene>